<protein>
    <submittedName>
        <fullName evidence="2">Uncharacterized protein</fullName>
    </submittedName>
</protein>
<dbReference type="STRING" id="60175.A0A1V6Y0P0"/>
<dbReference type="AlphaFoldDB" id="A0A1V6Y0P0"/>
<evidence type="ECO:0000256" key="1">
    <source>
        <dbReference type="SAM" id="MobiDB-lite"/>
    </source>
</evidence>
<comment type="caution">
    <text evidence="2">The sequence shown here is derived from an EMBL/GenBank/DDBJ whole genome shotgun (WGS) entry which is preliminary data.</text>
</comment>
<dbReference type="InterPro" id="IPR029070">
    <property type="entry name" value="Chitinase_insertion_sf"/>
</dbReference>
<reference evidence="3" key="1">
    <citation type="journal article" date="2017" name="Nat. Microbiol.">
        <title>Global analysis of biosynthetic gene clusters reveals vast potential of secondary metabolite production in Penicillium species.</title>
        <authorList>
            <person name="Nielsen J.C."/>
            <person name="Grijseels S."/>
            <person name="Prigent S."/>
            <person name="Ji B."/>
            <person name="Dainat J."/>
            <person name="Nielsen K.F."/>
            <person name="Frisvad J.C."/>
            <person name="Workman M."/>
            <person name="Nielsen J."/>
        </authorList>
    </citation>
    <scope>NUCLEOTIDE SEQUENCE [LARGE SCALE GENOMIC DNA]</scope>
    <source>
        <strain evidence="3">IBT 13039</strain>
    </source>
</reference>
<evidence type="ECO:0000313" key="2">
    <source>
        <dbReference type="EMBL" id="OQE80933.1"/>
    </source>
</evidence>
<sequence length="101" mass="10990">MVNRIFTLQDKECSKPGCAFEGATEPGTCSDTAGILAYYEIASILPGASKKRATILPVHDKEAAVNYYTFDDNRHSPGRATVKRRSPISHLGDTHPTIGRV</sequence>
<evidence type="ECO:0000313" key="3">
    <source>
        <dbReference type="Proteomes" id="UP000191691"/>
    </source>
</evidence>
<keyword evidence="3" id="KW-1185">Reference proteome</keyword>
<gene>
    <name evidence="2" type="ORF">PENNAL_c0043G04952</name>
</gene>
<dbReference type="Proteomes" id="UP000191691">
    <property type="component" value="Unassembled WGS sequence"/>
</dbReference>
<accession>A0A1V6Y0P0</accession>
<dbReference type="Gene3D" id="3.10.50.10">
    <property type="match status" value="1"/>
</dbReference>
<proteinExistence type="predicted"/>
<organism evidence="2 3">
    <name type="scientific">Penicillium nalgiovense</name>
    <dbReference type="NCBI Taxonomy" id="60175"/>
    <lineage>
        <taxon>Eukaryota</taxon>
        <taxon>Fungi</taxon>
        <taxon>Dikarya</taxon>
        <taxon>Ascomycota</taxon>
        <taxon>Pezizomycotina</taxon>
        <taxon>Eurotiomycetes</taxon>
        <taxon>Eurotiomycetidae</taxon>
        <taxon>Eurotiales</taxon>
        <taxon>Aspergillaceae</taxon>
        <taxon>Penicillium</taxon>
    </lineage>
</organism>
<feature type="region of interest" description="Disordered" evidence="1">
    <location>
        <begin position="76"/>
        <end position="101"/>
    </location>
</feature>
<name>A0A1V6Y0P0_PENNA</name>
<dbReference type="SUPFAM" id="SSF54556">
    <property type="entry name" value="Chitinase insertion domain"/>
    <property type="match status" value="1"/>
</dbReference>
<dbReference type="EMBL" id="MOOB01000043">
    <property type="protein sequence ID" value="OQE80933.1"/>
    <property type="molecule type" value="Genomic_DNA"/>
</dbReference>